<feature type="compositionally biased region" description="Low complexity" evidence="1">
    <location>
        <begin position="120"/>
        <end position="129"/>
    </location>
</feature>
<dbReference type="Proteomes" id="UP001310890">
    <property type="component" value="Unassembled WGS sequence"/>
</dbReference>
<feature type="region of interest" description="Disordered" evidence="1">
    <location>
        <begin position="110"/>
        <end position="156"/>
    </location>
</feature>
<organism evidence="4 5">
    <name type="scientific">Meristemomyces frigidus</name>
    <dbReference type="NCBI Taxonomy" id="1508187"/>
    <lineage>
        <taxon>Eukaryota</taxon>
        <taxon>Fungi</taxon>
        <taxon>Dikarya</taxon>
        <taxon>Ascomycota</taxon>
        <taxon>Pezizomycotina</taxon>
        <taxon>Dothideomycetes</taxon>
        <taxon>Dothideomycetidae</taxon>
        <taxon>Mycosphaerellales</taxon>
        <taxon>Teratosphaeriaceae</taxon>
        <taxon>Meristemomyces</taxon>
    </lineage>
</organism>
<dbReference type="Gene3D" id="3.40.630.30">
    <property type="match status" value="1"/>
</dbReference>
<sequence length="377" mass="41229">MGRTTHHLHPPPPLHVQAANHSYFSPATVNGNGNGTFLSAPPAQQHQQSVNGSAISPLRLTPRDDSTRVQLQRQRLKDQTASVIVSKTIPGLKTSAAFFASLRTNLRLHASPPASPMSTPPSMRASTSSLPPPSPLSQPVDSPMADTHPASDPLSDIPELHTYWATTDDDRIEALKLTADSIAQMRQQANSSLITNPLNMAVAVAILALTARYFTETRSDVWLAGTTCAGILMAMLAACRWLTQEYIFTAETINFEWLGDADVVVTKFGDEIIGTAMVDWVSGEGRQKRKKAWKGEVKAWTVKLRYRGKSVGTALLEEVVKEAKGKGAETVEFAEDHANAKRILPSFYNGAFDKRARKARELLSDLLENSPVRGKRR</sequence>
<dbReference type="GO" id="GO:0016747">
    <property type="term" value="F:acyltransferase activity, transferring groups other than amino-acyl groups"/>
    <property type="evidence" value="ECO:0007669"/>
    <property type="project" value="InterPro"/>
</dbReference>
<dbReference type="CDD" id="cd04301">
    <property type="entry name" value="NAT_SF"/>
    <property type="match status" value="1"/>
</dbReference>
<evidence type="ECO:0000313" key="5">
    <source>
        <dbReference type="Proteomes" id="UP001310890"/>
    </source>
</evidence>
<dbReference type="SUPFAM" id="SSF55729">
    <property type="entry name" value="Acyl-CoA N-acyltransferases (Nat)"/>
    <property type="match status" value="1"/>
</dbReference>
<keyword evidence="2" id="KW-0812">Transmembrane</keyword>
<dbReference type="Pfam" id="PF00583">
    <property type="entry name" value="Acetyltransf_1"/>
    <property type="match status" value="1"/>
</dbReference>
<feature type="transmembrane region" description="Helical" evidence="2">
    <location>
        <begin position="193"/>
        <end position="215"/>
    </location>
</feature>
<feature type="region of interest" description="Disordered" evidence="1">
    <location>
        <begin position="34"/>
        <end position="65"/>
    </location>
</feature>
<keyword evidence="2" id="KW-0472">Membrane</keyword>
<dbReference type="PROSITE" id="PS51186">
    <property type="entry name" value="GNAT"/>
    <property type="match status" value="1"/>
</dbReference>
<accession>A0AAN7YGG2</accession>
<keyword evidence="2" id="KW-1133">Transmembrane helix</keyword>
<reference evidence="4" key="1">
    <citation type="submission" date="2023-08" db="EMBL/GenBank/DDBJ databases">
        <title>Black Yeasts Isolated from many extreme environments.</title>
        <authorList>
            <person name="Coleine C."/>
            <person name="Stajich J.E."/>
            <person name="Selbmann L."/>
        </authorList>
    </citation>
    <scope>NUCLEOTIDE SEQUENCE</scope>
    <source>
        <strain evidence="4">CCFEE 5401</strain>
    </source>
</reference>
<dbReference type="InterPro" id="IPR016181">
    <property type="entry name" value="Acyl_CoA_acyltransferase"/>
</dbReference>
<evidence type="ECO:0000256" key="1">
    <source>
        <dbReference type="SAM" id="MobiDB-lite"/>
    </source>
</evidence>
<dbReference type="EMBL" id="JAVRRL010000029">
    <property type="protein sequence ID" value="KAK5112604.1"/>
    <property type="molecule type" value="Genomic_DNA"/>
</dbReference>
<dbReference type="AlphaFoldDB" id="A0AAN7YGG2"/>
<protein>
    <recommendedName>
        <fullName evidence="3">N-acetyltransferase domain-containing protein</fullName>
    </recommendedName>
</protein>
<dbReference type="InterPro" id="IPR000182">
    <property type="entry name" value="GNAT_dom"/>
</dbReference>
<gene>
    <name evidence="4" type="ORF">LTR62_003918</name>
</gene>
<name>A0AAN7YGG2_9PEZI</name>
<evidence type="ECO:0000313" key="4">
    <source>
        <dbReference type="EMBL" id="KAK5112604.1"/>
    </source>
</evidence>
<proteinExistence type="predicted"/>
<evidence type="ECO:0000256" key="2">
    <source>
        <dbReference type="SAM" id="Phobius"/>
    </source>
</evidence>
<feature type="compositionally biased region" description="Polar residues" evidence="1">
    <location>
        <begin position="34"/>
        <end position="54"/>
    </location>
</feature>
<evidence type="ECO:0000259" key="3">
    <source>
        <dbReference type="PROSITE" id="PS51186"/>
    </source>
</evidence>
<feature type="domain" description="N-acetyltransferase" evidence="3">
    <location>
        <begin position="225"/>
        <end position="368"/>
    </location>
</feature>
<comment type="caution">
    <text evidence="4">The sequence shown here is derived from an EMBL/GenBank/DDBJ whole genome shotgun (WGS) entry which is preliminary data.</text>
</comment>
<feature type="transmembrane region" description="Helical" evidence="2">
    <location>
        <begin position="221"/>
        <end position="242"/>
    </location>
</feature>